<comment type="caution">
    <text evidence="1">The sequence shown here is derived from an EMBL/GenBank/DDBJ whole genome shotgun (WGS) entry which is preliminary data.</text>
</comment>
<name>A0ACB8SKS6_9AGAM</name>
<reference evidence="1" key="1">
    <citation type="submission" date="2021-03" db="EMBL/GenBank/DDBJ databases">
        <authorList>
            <consortium name="DOE Joint Genome Institute"/>
            <person name="Ahrendt S."/>
            <person name="Looney B.P."/>
            <person name="Miyauchi S."/>
            <person name="Morin E."/>
            <person name="Drula E."/>
            <person name="Courty P.E."/>
            <person name="Chicoki N."/>
            <person name="Fauchery L."/>
            <person name="Kohler A."/>
            <person name="Kuo A."/>
            <person name="Labutti K."/>
            <person name="Pangilinan J."/>
            <person name="Lipzen A."/>
            <person name="Riley R."/>
            <person name="Andreopoulos W."/>
            <person name="He G."/>
            <person name="Johnson J."/>
            <person name="Barry K.W."/>
            <person name="Grigoriev I.V."/>
            <person name="Nagy L."/>
            <person name="Hibbett D."/>
            <person name="Henrissat B."/>
            <person name="Matheny P.B."/>
            <person name="Labbe J."/>
            <person name="Martin F."/>
        </authorList>
    </citation>
    <scope>NUCLEOTIDE SEQUENCE</scope>
    <source>
        <strain evidence="1">HHB10654</strain>
    </source>
</reference>
<sequence length="214" mass="24007">MSPLSDSEFYAELDRRMAMTEEDWKDFSRPLRRISNVDGLGIPRPASQSSTTPEDLNPVSNMNPQDFPSAAQSAQTAPENEREAHMEVDHFPDLDPTGASSPLPSWTESPEKRKSSPIEDKPGRDAKRTRILSPELDASDPILPEDVRQRGATSISVAERTSNCEEISHFTETAIAPIYRPKHSAVETQEHLPVAQRRSPPRRPKARRKRSRSS</sequence>
<keyword evidence="2" id="KW-1185">Reference proteome</keyword>
<accession>A0ACB8SKS6</accession>
<proteinExistence type="predicted"/>
<organism evidence="1 2">
    <name type="scientific">Artomyces pyxidatus</name>
    <dbReference type="NCBI Taxonomy" id="48021"/>
    <lineage>
        <taxon>Eukaryota</taxon>
        <taxon>Fungi</taxon>
        <taxon>Dikarya</taxon>
        <taxon>Basidiomycota</taxon>
        <taxon>Agaricomycotina</taxon>
        <taxon>Agaricomycetes</taxon>
        <taxon>Russulales</taxon>
        <taxon>Auriscalpiaceae</taxon>
        <taxon>Artomyces</taxon>
    </lineage>
</organism>
<dbReference type="EMBL" id="MU277257">
    <property type="protein sequence ID" value="KAI0056822.1"/>
    <property type="molecule type" value="Genomic_DNA"/>
</dbReference>
<reference evidence="1" key="2">
    <citation type="journal article" date="2022" name="New Phytol.">
        <title>Evolutionary transition to the ectomycorrhizal habit in the genomes of a hyperdiverse lineage of mushroom-forming fungi.</title>
        <authorList>
            <person name="Looney B."/>
            <person name="Miyauchi S."/>
            <person name="Morin E."/>
            <person name="Drula E."/>
            <person name="Courty P.E."/>
            <person name="Kohler A."/>
            <person name="Kuo A."/>
            <person name="LaButti K."/>
            <person name="Pangilinan J."/>
            <person name="Lipzen A."/>
            <person name="Riley R."/>
            <person name="Andreopoulos W."/>
            <person name="He G."/>
            <person name="Johnson J."/>
            <person name="Nolan M."/>
            <person name="Tritt A."/>
            <person name="Barry K.W."/>
            <person name="Grigoriev I.V."/>
            <person name="Nagy L.G."/>
            <person name="Hibbett D."/>
            <person name="Henrissat B."/>
            <person name="Matheny P.B."/>
            <person name="Labbe J."/>
            <person name="Martin F.M."/>
        </authorList>
    </citation>
    <scope>NUCLEOTIDE SEQUENCE</scope>
    <source>
        <strain evidence="1">HHB10654</strain>
    </source>
</reference>
<gene>
    <name evidence="1" type="ORF">BV25DRAFT_1536308</name>
</gene>
<evidence type="ECO:0000313" key="2">
    <source>
        <dbReference type="Proteomes" id="UP000814140"/>
    </source>
</evidence>
<dbReference type="Proteomes" id="UP000814140">
    <property type="component" value="Unassembled WGS sequence"/>
</dbReference>
<protein>
    <submittedName>
        <fullName evidence="1">Uncharacterized protein</fullName>
    </submittedName>
</protein>
<evidence type="ECO:0000313" key="1">
    <source>
        <dbReference type="EMBL" id="KAI0056822.1"/>
    </source>
</evidence>